<evidence type="ECO:0000256" key="10">
    <source>
        <dbReference type="ARBA" id="ARBA00049229"/>
    </source>
</evidence>
<comment type="pathway">
    <text evidence="2">Amino-acid biosynthesis; L-isoleucine biosynthesis; L-isoleucine from 2-oxobutanoate: step 4/4.</text>
</comment>
<dbReference type="InterPro" id="IPR036038">
    <property type="entry name" value="Aminotransferase-like"/>
</dbReference>
<dbReference type="KEGG" id="dli:dnl_19210"/>
<sequence length="278" mass="31950">MNIFYVDGEFVPETRAVIPVNDLVLLRGYGVFDFLRTYKRKPFYLKEHIKRLESSAKLIGLCLGFSQQEIFDIVIKTLAKNDKLQEANIRILVTGGMTIDFITPQNKPRLIVMVTPVTVFPEQLYTHGAAVVTTYDERYIPGSKSINYIPGILALNRACKQDAVESIYIDRYGRLLEGTTSNFFGFMDNKLITPGKSILHGITRQVVLNLAEKEFDIEIRDVYKEEIRLMNEFFICSSNKEIMPVVRVDDLVLSNGRPGEQTCRIMQMFKQYTCDYNQ</sequence>
<evidence type="ECO:0000256" key="3">
    <source>
        <dbReference type="ARBA" id="ARBA00004931"/>
    </source>
</evidence>
<dbReference type="Gene3D" id="3.20.10.10">
    <property type="entry name" value="D-amino Acid Aminotransferase, subunit A, domain 2"/>
    <property type="match status" value="1"/>
</dbReference>
<dbReference type="AlphaFoldDB" id="A0A975GFT6"/>
<keyword evidence="12" id="KW-1185">Reference proteome</keyword>
<dbReference type="Proteomes" id="UP000663720">
    <property type="component" value="Chromosome"/>
</dbReference>
<dbReference type="Pfam" id="PF01063">
    <property type="entry name" value="Aminotran_4"/>
    <property type="match status" value="1"/>
</dbReference>
<comment type="pathway">
    <text evidence="4">Amino-acid biosynthesis; L-leucine biosynthesis; L-leucine from 3-methyl-2-oxobutanoate: step 4/4.</text>
</comment>
<keyword evidence="11" id="KW-0032">Aminotransferase</keyword>
<evidence type="ECO:0000256" key="5">
    <source>
        <dbReference type="ARBA" id="ARBA00009320"/>
    </source>
</evidence>
<gene>
    <name evidence="11" type="primary">ilvE1</name>
    <name evidence="11" type="ORF">dnl_19210</name>
</gene>
<dbReference type="PANTHER" id="PTHR42743:SF11">
    <property type="entry name" value="AMINODEOXYCHORISMATE LYASE"/>
    <property type="match status" value="1"/>
</dbReference>
<dbReference type="EMBL" id="CP061799">
    <property type="protein sequence ID" value="QTA79646.1"/>
    <property type="molecule type" value="Genomic_DNA"/>
</dbReference>
<dbReference type="InterPro" id="IPR043132">
    <property type="entry name" value="BCAT-like_C"/>
</dbReference>
<comment type="catalytic activity">
    <reaction evidence="9">
        <text>L-isoleucine + 2-oxoglutarate = (S)-3-methyl-2-oxopentanoate + L-glutamate</text>
        <dbReference type="Rhea" id="RHEA:24801"/>
        <dbReference type="ChEBI" id="CHEBI:16810"/>
        <dbReference type="ChEBI" id="CHEBI:29985"/>
        <dbReference type="ChEBI" id="CHEBI:35146"/>
        <dbReference type="ChEBI" id="CHEBI:58045"/>
        <dbReference type="EC" id="2.6.1.42"/>
    </reaction>
</comment>
<name>A0A975GFT6_9BACT</name>
<evidence type="ECO:0000256" key="1">
    <source>
        <dbReference type="ARBA" id="ARBA00001933"/>
    </source>
</evidence>
<dbReference type="RefSeq" id="WP_207691373.1">
    <property type="nucleotide sequence ID" value="NZ_CP061799.1"/>
</dbReference>
<organism evidence="11 12">
    <name type="scientific">Desulfonema limicola</name>
    <dbReference type="NCBI Taxonomy" id="45656"/>
    <lineage>
        <taxon>Bacteria</taxon>
        <taxon>Pseudomonadati</taxon>
        <taxon>Thermodesulfobacteriota</taxon>
        <taxon>Desulfobacteria</taxon>
        <taxon>Desulfobacterales</taxon>
        <taxon>Desulfococcaceae</taxon>
        <taxon>Desulfonema</taxon>
    </lineage>
</organism>
<evidence type="ECO:0000256" key="8">
    <source>
        <dbReference type="ARBA" id="ARBA00048212"/>
    </source>
</evidence>
<evidence type="ECO:0000313" key="11">
    <source>
        <dbReference type="EMBL" id="QTA79646.1"/>
    </source>
</evidence>
<dbReference type="InterPro" id="IPR001544">
    <property type="entry name" value="Aminotrans_IV"/>
</dbReference>
<dbReference type="InterPro" id="IPR050571">
    <property type="entry name" value="Class-IV_PLP-Dep_Aminotrnsfr"/>
</dbReference>
<dbReference type="FunFam" id="3.20.10.10:FF:000002">
    <property type="entry name" value="D-alanine aminotransferase"/>
    <property type="match status" value="1"/>
</dbReference>
<comment type="catalytic activity">
    <reaction evidence="10">
        <text>L-leucine + 2-oxoglutarate = 4-methyl-2-oxopentanoate + L-glutamate</text>
        <dbReference type="Rhea" id="RHEA:18321"/>
        <dbReference type="ChEBI" id="CHEBI:16810"/>
        <dbReference type="ChEBI" id="CHEBI:17865"/>
        <dbReference type="ChEBI" id="CHEBI:29985"/>
        <dbReference type="ChEBI" id="CHEBI:57427"/>
        <dbReference type="EC" id="2.6.1.42"/>
    </reaction>
</comment>
<evidence type="ECO:0000256" key="2">
    <source>
        <dbReference type="ARBA" id="ARBA00004824"/>
    </source>
</evidence>
<dbReference type="GO" id="GO:0004084">
    <property type="term" value="F:branched-chain-amino-acid transaminase activity"/>
    <property type="evidence" value="ECO:0007669"/>
    <property type="project" value="UniProtKB-EC"/>
</dbReference>
<evidence type="ECO:0000313" key="12">
    <source>
        <dbReference type="Proteomes" id="UP000663720"/>
    </source>
</evidence>
<dbReference type="PANTHER" id="PTHR42743">
    <property type="entry name" value="AMINO-ACID AMINOTRANSFERASE"/>
    <property type="match status" value="1"/>
</dbReference>
<evidence type="ECO:0000256" key="4">
    <source>
        <dbReference type="ARBA" id="ARBA00005072"/>
    </source>
</evidence>
<comment type="catalytic activity">
    <reaction evidence="8">
        <text>L-valine + 2-oxoglutarate = 3-methyl-2-oxobutanoate + L-glutamate</text>
        <dbReference type="Rhea" id="RHEA:24813"/>
        <dbReference type="ChEBI" id="CHEBI:11851"/>
        <dbReference type="ChEBI" id="CHEBI:16810"/>
        <dbReference type="ChEBI" id="CHEBI:29985"/>
        <dbReference type="ChEBI" id="CHEBI:57762"/>
        <dbReference type="EC" id="2.6.1.42"/>
    </reaction>
</comment>
<keyword evidence="7" id="KW-0663">Pyridoxal phosphate</keyword>
<dbReference type="GO" id="GO:0008652">
    <property type="term" value="P:amino acid biosynthetic process"/>
    <property type="evidence" value="ECO:0007669"/>
    <property type="project" value="UniProtKB-ARBA"/>
</dbReference>
<dbReference type="GO" id="GO:0046394">
    <property type="term" value="P:carboxylic acid biosynthetic process"/>
    <property type="evidence" value="ECO:0007669"/>
    <property type="project" value="UniProtKB-ARBA"/>
</dbReference>
<comment type="cofactor">
    <cofactor evidence="1">
        <name>pyridoxal 5'-phosphate</name>
        <dbReference type="ChEBI" id="CHEBI:597326"/>
    </cofactor>
</comment>
<proteinExistence type="inferred from homology"/>
<dbReference type="SUPFAM" id="SSF56752">
    <property type="entry name" value="D-aminoacid aminotransferase-like PLP-dependent enzymes"/>
    <property type="match status" value="1"/>
</dbReference>
<dbReference type="InterPro" id="IPR043131">
    <property type="entry name" value="BCAT-like_N"/>
</dbReference>
<evidence type="ECO:0000256" key="6">
    <source>
        <dbReference type="ARBA" id="ARBA00013053"/>
    </source>
</evidence>
<evidence type="ECO:0000256" key="7">
    <source>
        <dbReference type="ARBA" id="ARBA00022898"/>
    </source>
</evidence>
<protein>
    <recommendedName>
        <fullName evidence="6">branched-chain-amino-acid transaminase</fullName>
        <ecNumber evidence="6">2.6.1.42</ecNumber>
    </recommendedName>
</protein>
<keyword evidence="11" id="KW-0808">Transferase</keyword>
<accession>A0A975GFT6</accession>
<evidence type="ECO:0000256" key="9">
    <source>
        <dbReference type="ARBA" id="ARBA00048798"/>
    </source>
</evidence>
<dbReference type="Gene3D" id="3.30.470.10">
    <property type="match status" value="1"/>
</dbReference>
<dbReference type="EC" id="2.6.1.42" evidence="6"/>
<reference evidence="11" key="1">
    <citation type="journal article" date="2021" name="Microb. Physiol.">
        <title>Proteogenomic Insights into the Physiology of Marine, Sulfate-Reducing, Filamentous Desulfonema limicola and Desulfonema magnum.</title>
        <authorList>
            <person name="Schnaars V."/>
            <person name="Wohlbrand L."/>
            <person name="Scheve S."/>
            <person name="Hinrichs C."/>
            <person name="Reinhardt R."/>
            <person name="Rabus R."/>
        </authorList>
    </citation>
    <scope>NUCLEOTIDE SEQUENCE</scope>
    <source>
        <strain evidence="11">5ac10</strain>
    </source>
</reference>
<comment type="pathway">
    <text evidence="3">Amino-acid biosynthesis; L-valine biosynthesis; L-valine from pyruvate: step 4/4.</text>
</comment>
<comment type="similarity">
    <text evidence="5">Belongs to the class-IV pyridoxal-phosphate-dependent aminotransferase family.</text>
</comment>
<dbReference type="GO" id="GO:0005829">
    <property type="term" value="C:cytosol"/>
    <property type="evidence" value="ECO:0007669"/>
    <property type="project" value="TreeGrafter"/>
</dbReference>